<dbReference type="AlphaFoldDB" id="A0A5N3XG44"/>
<reference evidence="2 3" key="1">
    <citation type="submission" date="2019-06" db="EMBL/GenBank/DDBJ databases">
        <title>Discovery of a novel chromosome fission-fusion reversal in muntjac.</title>
        <authorList>
            <person name="Mudd A.B."/>
            <person name="Bredeson J.V."/>
            <person name="Baum R."/>
            <person name="Hockemeyer D."/>
            <person name="Rokhsar D.S."/>
        </authorList>
    </citation>
    <scope>NUCLEOTIDE SEQUENCE [LARGE SCALE GENOMIC DNA]</scope>
    <source>
        <strain evidence="2">UCam_UCB_Mr</strain>
        <tissue evidence="2">Fibroblast cell line</tissue>
    </source>
</reference>
<dbReference type="GO" id="GO:0003690">
    <property type="term" value="F:double-stranded DNA binding"/>
    <property type="evidence" value="ECO:0007669"/>
    <property type="project" value="TreeGrafter"/>
</dbReference>
<accession>A0A5N3XG44</accession>
<dbReference type="EMBL" id="VCEB01000013">
    <property type="protein sequence ID" value="KAB0371408.1"/>
    <property type="molecule type" value="Genomic_DNA"/>
</dbReference>
<dbReference type="GO" id="GO:0006303">
    <property type="term" value="P:double-strand break repair via nonhomologous end joining"/>
    <property type="evidence" value="ECO:0007669"/>
    <property type="project" value="TreeGrafter"/>
</dbReference>
<dbReference type="GO" id="GO:0031297">
    <property type="term" value="P:replication fork processing"/>
    <property type="evidence" value="ECO:0007669"/>
    <property type="project" value="TreeGrafter"/>
</dbReference>
<proteinExistence type="predicted"/>
<dbReference type="GO" id="GO:0003697">
    <property type="term" value="F:single-stranded DNA binding"/>
    <property type="evidence" value="ECO:0007669"/>
    <property type="project" value="TreeGrafter"/>
</dbReference>
<protein>
    <recommendedName>
        <fullName evidence="1">Mos1 transposase HTH domain-containing protein</fullName>
    </recommendedName>
</protein>
<dbReference type="Gene3D" id="1.10.10.1450">
    <property type="match status" value="1"/>
</dbReference>
<dbReference type="GO" id="GO:0015074">
    <property type="term" value="P:DNA integration"/>
    <property type="evidence" value="ECO:0007669"/>
    <property type="project" value="TreeGrafter"/>
</dbReference>
<gene>
    <name evidence="2" type="ORF">FD755_017817</name>
</gene>
<evidence type="ECO:0000313" key="2">
    <source>
        <dbReference type="EMBL" id="KAB0371408.1"/>
    </source>
</evidence>
<dbReference type="GO" id="GO:0044774">
    <property type="term" value="P:mitotic DNA integrity checkpoint signaling"/>
    <property type="evidence" value="ECO:0007669"/>
    <property type="project" value="TreeGrafter"/>
</dbReference>
<dbReference type="Proteomes" id="UP000326062">
    <property type="component" value="Chromosome 10"/>
</dbReference>
<dbReference type="Pfam" id="PF17906">
    <property type="entry name" value="HTH_48"/>
    <property type="match status" value="1"/>
</dbReference>
<dbReference type="InterPro" id="IPR052709">
    <property type="entry name" value="Transposase-MT_Hybrid"/>
</dbReference>
<dbReference type="GO" id="GO:0042800">
    <property type="term" value="F:histone H3K4 methyltransferase activity"/>
    <property type="evidence" value="ECO:0007669"/>
    <property type="project" value="TreeGrafter"/>
</dbReference>
<dbReference type="GO" id="GO:0000793">
    <property type="term" value="C:condensed chromosome"/>
    <property type="evidence" value="ECO:0007669"/>
    <property type="project" value="TreeGrafter"/>
</dbReference>
<dbReference type="GO" id="GO:0044547">
    <property type="term" value="F:DNA topoisomerase binding"/>
    <property type="evidence" value="ECO:0007669"/>
    <property type="project" value="TreeGrafter"/>
</dbReference>
<organism evidence="2 3">
    <name type="scientific">Muntiacus reevesi</name>
    <name type="common">Reeves' muntjac</name>
    <name type="synonym">Cervus reevesi</name>
    <dbReference type="NCBI Taxonomy" id="9886"/>
    <lineage>
        <taxon>Eukaryota</taxon>
        <taxon>Metazoa</taxon>
        <taxon>Chordata</taxon>
        <taxon>Craniata</taxon>
        <taxon>Vertebrata</taxon>
        <taxon>Euteleostomi</taxon>
        <taxon>Mammalia</taxon>
        <taxon>Eutheria</taxon>
        <taxon>Laurasiatheria</taxon>
        <taxon>Artiodactyla</taxon>
        <taxon>Ruminantia</taxon>
        <taxon>Pecora</taxon>
        <taxon>Cervidae</taxon>
        <taxon>Muntiacinae</taxon>
        <taxon>Muntiacus</taxon>
    </lineage>
</organism>
<dbReference type="GO" id="GO:0000729">
    <property type="term" value="P:DNA double-strand break processing"/>
    <property type="evidence" value="ECO:0007669"/>
    <property type="project" value="TreeGrafter"/>
</dbReference>
<keyword evidence="3" id="KW-1185">Reference proteome</keyword>
<dbReference type="InterPro" id="IPR041426">
    <property type="entry name" value="Mos1_HTH"/>
</dbReference>
<comment type="caution">
    <text evidence="2">The sequence shown here is derived from an EMBL/GenBank/DDBJ whole genome shotgun (WGS) entry which is preliminary data.</text>
</comment>
<dbReference type="GO" id="GO:0000014">
    <property type="term" value="F:single-stranded DNA endodeoxyribonuclease activity"/>
    <property type="evidence" value="ECO:0007669"/>
    <property type="project" value="TreeGrafter"/>
</dbReference>
<name>A0A5N3XG44_MUNRE</name>
<evidence type="ECO:0000313" key="3">
    <source>
        <dbReference type="Proteomes" id="UP000326062"/>
    </source>
</evidence>
<dbReference type="PANTHER" id="PTHR46060">
    <property type="entry name" value="MARINER MOS1 TRANSPOSASE-LIKE PROTEIN"/>
    <property type="match status" value="1"/>
</dbReference>
<sequence length="134" mass="15545">MNFLFKLKMGSKAAETTCNINNTFGPGTANEHTVQWWFKKFCKGDKSLEDEEHSSWPSEVDNYKLRAIIKVDPLKTTQEVACLRTQCQPFYSCLAFEANWKGEKSSLFLYNNNKPFLNQIVTCDEKWILYNNPS</sequence>
<dbReference type="GO" id="GO:0046975">
    <property type="term" value="F:histone H3K36 methyltransferase activity"/>
    <property type="evidence" value="ECO:0007669"/>
    <property type="project" value="TreeGrafter"/>
</dbReference>
<dbReference type="PANTHER" id="PTHR46060:SF2">
    <property type="entry name" value="HISTONE-LYSINE N-METHYLTRANSFERASE SETMAR"/>
    <property type="match status" value="1"/>
</dbReference>
<feature type="domain" description="Mos1 transposase HTH" evidence="1">
    <location>
        <begin position="3"/>
        <end position="45"/>
    </location>
</feature>
<dbReference type="GO" id="GO:0035861">
    <property type="term" value="C:site of double-strand break"/>
    <property type="evidence" value="ECO:0007669"/>
    <property type="project" value="TreeGrafter"/>
</dbReference>
<dbReference type="GO" id="GO:0005634">
    <property type="term" value="C:nucleus"/>
    <property type="evidence" value="ECO:0007669"/>
    <property type="project" value="TreeGrafter"/>
</dbReference>
<evidence type="ECO:0000259" key="1">
    <source>
        <dbReference type="Pfam" id="PF17906"/>
    </source>
</evidence>